<sequence>MSFAVRNMTFMWTSEWPAALGATISNREMRAILCRYGATAADLDRMDVSTEIVESPSGVRGGRFDDEIDEWSHQLRLTADHRLHHAQLREALMALRAQIPAEQGQVNVWLVKHAATVNAAAPQVKSVAAFQGGALRCSS</sequence>
<dbReference type="EMBL" id="SMFR01000008">
    <property type="protein sequence ID" value="TCJ89916.1"/>
    <property type="molecule type" value="Genomic_DNA"/>
</dbReference>
<protein>
    <submittedName>
        <fullName evidence="1">Uncharacterized protein</fullName>
    </submittedName>
</protein>
<dbReference type="AlphaFoldDB" id="A0A4R1F6H2"/>
<reference evidence="1 2" key="1">
    <citation type="submission" date="2019-03" db="EMBL/GenBank/DDBJ databases">
        <title>Genomic Encyclopedia of Type Strains, Phase IV (KMG-IV): sequencing the most valuable type-strain genomes for metagenomic binning, comparative biology and taxonomic classification.</title>
        <authorList>
            <person name="Goeker M."/>
        </authorList>
    </citation>
    <scope>NUCLEOTIDE SEQUENCE [LARGE SCALE GENOMIC DNA]</scope>
    <source>
        <strain evidence="1 2">DSM 44684</strain>
    </source>
</reference>
<dbReference type="OrthoDB" id="4571738at2"/>
<gene>
    <name evidence="1" type="ORF">DFR71_6206</name>
</gene>
<name>A0A4R1F6H2_9NOCA</name>
<organism evidence="1 2">
    <name type="scientific">Nocardia alba</name>
    <dbReference type="NCBI Taxonomy" id="225051"/>
    <lineage>
        <taxon>Bacteria</taxon>
        <taxon>Bacillati</taxon>
        <taxon>Actinomycetota</taxon>
        <taxon>Actinomycetes</taxon>
        <taxon>Mycobacteriales</taxon>
        <taxon>Nocardiaceae</taxon>
        <taxon>Nocardia</taxon>
    </lineage>
</organism>
<keyword evidence="2" id="KW-1185">Reference proteome</keyword>
<proteinExistence type="predicted"/>
<accession>A0A4R1F6H2</accession>
<dbReference type="STRING" id="1210063.GCA_001612665_05787"/>
<dbReference type="Proteomes" id="UP000294856">
    <property type="component" value="Unassembled WGS sequence"/>
</dbReference>
<evidence type="ECO:0000313" key="2">
    <source>
        <dbReference type="Proteomes" id="UP000294856"/>
    </source>
</evidence>
<comment type="caution">
    <text evidence="1">The sequence shown here is derived from an EMBL/GenBank/DDBJ whole genome shotgun (WGS) entry which is preliminary data.</text>
</comment>
<evidence type="ECO:0000313" key="1">
    <source>
        <dbReference type="EMBL" id="TCJ89916.1"/>
    </source>
</evidence>